<feature type="region of interest" description="Disordered" evidence="8">
    <location>
        <begin position="253"/>
        <end position="347"/>
    </location>
</feature>
<dbReference type="OrthoDB" id="422663at2759"/>
<dbReference type="Proteomes" id="UP000805418">
    <property type="component" value="Chromosome 9"/>
</dbReference>
<feature type="compositionally biased region" description="Gly residues" evidence="8">
    <location>
        <begin position="177"/>
        <end position="191"/>
    </location>
</feature>
<evidence type="ECO:0000256" key="6">
    <source>
        <dbReference type="ARBA" id="ARBA00037933"/>
    </source>
</evidence>
<keyword evidence="4 7" id="KW-0067">ATP-binding</keyword>
<dbReference type="InterPro" id="IPR014001">
    <property type="entry name" value="Helicase_ATP-bd"/>
</dbReference>
<dbReference type="GO" id="GO:0005634">
    <property type="term" value="C:nucleus"/>
    <property type="evidence" value="ECO:0000318"/>
    <property type="project" value="GO_Central"/>
</dbReference>
<dbReference type="InterPro" id="IPR025313">
    <property type="entry name" value="SPB4-like_CTE"/>
</dbReference>
<organism evidence="9 10">
    <name type="scientific">Canis lupus familiaris</name>
    <name type="common">Dog</name>
    <name type="synonym">Canis familiaris</name>
    <dbReference type="NCBI Taxonomy" id="9615"/>
    <lineage>
        <taxon>Eukaryota</taxon>
        <taxon>Metazoa</taxon>
        <taxon>Chordata</taxon>
        <taxon>Craniata</taxon>
        <taxon>Vertebrata</taxon>
        <taxon>Euteleostomi</taxon>
        <taxon>Mammalia</taxon>
        <taxon>Eutheria</taxon>
        <taxon>Laurasiatheria</taxon>
        <taxon>Carnivora</taxon>
        <taxon>Caniformia</taxon>
        <taxon>Canidae</taxon>
        <taxon>Canis</taxon>
    </lineage>
</organism>
<name>A0A8I3P5H1_CANLF</name>
<dbReference type="InterPro" id="IPR014014">
    <property type="entry name" value="RNA_helicase_DEAD_Q_motif"/>
</dbReference>
<reference evidence="9" key="1">
    <citation type="submission" date="2020-03" db="EMBL/GenBank/DDBJ databases">
        <title>Long-read based genome assembly of a Labrador retriever dog.</title>
        <authorList>
            <person name="Eory L."/>
            <person name="Zhang W."/>
            <person name="Schoenebeck J."/>
        </authorList>
    </citation>
    <scope>NUCLEOTIDE SEQUENCE [LARGE SCALE GENOMIC DNA]</scope>
    <source>
        <strain evidence="9">Labrador retriever</strain>
    </source>
</reference>
<dbReference type="PANTHER" id="PTHR24031">
    <property type="entry name" value="RNA HELICASE"/>
    <property type="match status" value="1"/>
</dbReference>
<dbReference type="EC" id="3.6.4.13" evidence="7"/>
<dbReference type="PROSITE" id="PS00039">
    <property type="entry name" value="DEAD_ATP_HELICASE"/>
    <property type="match status" value="1"/>
</dbReference>
<evidence type="ECO:0000256" key="4">
    <source>
        <dbReference type="ARBA" id="ARBA00022840"/>
    </source>
</evidence>
<dbReference type="CDD" id="cd18787">
    <property type="entry name" value="SF2_C_DEAD"/>
    <property type="match status" value="1"/>
</dbReference>
<dbReference type="FunFam" id="3.40.50.300:FF:001399">
    <property type="entry name" value="RNA helicase"/>
    <property type="match status" value="1"/>
</dbReference>
<dbReference type="AlphaFoldDB" id="A0A8I3P5H1"/>
<sequence length="1030" mass="111409">MPGRANTAPPSRCRLLRRRSRRSLRSRRPPAPSAAAFSAQARSAAEPGRTPPLLGDPALPGGRGAACPESAPPPRAGRRSGAWARPRWAGGSGPPAGPRLRATTPRAPVDTSRGAGAEGAVAGRHGKEALARRHTAPGFSESSSSMSPRARCPGASPAAGRTARDQAERAPRPVGPSGAGRGAAAGAGGAAARGPRAPPTWVRASPRAGAGRGRAGGRAGAGRGAGPGGRAGACVRASPCAMAAAGRLSVHVPESPAAAPRTPVGPRRAPAGRLSSAASEPAAPGAGPAARRELPPRLRQAEATKRKHQASSEAPPAKRRNETSFLPAKKAAAKETQRTFKGKAQKTFSPKKSLVGVTDGNREQKLCIRTSSLFKNNPEIPELHRPVVKQVQEKVFTSDAFHELDLHPHLISTINTVLNMTSMTSVQKQSIPALLEGRDALVRSQTGSGKTLAYCIPVVQSLQAMKPKIQRSDGPYALVLVPTRELALQSFDTVQKLLKPFTWIVPGVLMGGEKRKSEKARLRKGINILISTPGRLVDHIKSTKNIHFCRIRWLILDEADRILDLGFEKDITVILNALNAECQKRQNVLLSATLTEGVTWLAGISLLSPVRISVLDEHHGQSDLKGRAVPEASPLPACGELDSFAIPESLDQHVTLVPSKLRLVTLAAFILQKCKFEKDQKMLVFFSSCELVEFHYHLFLQTLPSCSGTLASGRPPSASTQLKFLRLHGNMAQEERTAVFQEFSHCETGILLCTDVAARGLDLPQVTWIVQYNAPSSPAEYIHRIGRTARIGCHGSSLLILAPSEAEYVNSLASHKINISEIKMEDILSVLTRDDCFKRSRWGSQIRTIPEYPQWTFILNVSDKRLGRQKSRASGPQEIRERATVLQTVFEDYVHSNERRVSWAKKALQAFIRAYATYPRELKHIFHVRSLHLGHVAKSFGLRDAPQKLSVTAVKRRKANLNRPDLHKKSHSTHHRLAEILRSEYSSGMEAGIAKVEKQNKHAEPGSQPRIAVCSRCPALAVGKTKKHFP</sequence>
<dbReference type="GeneTree" id="ENSGT00550000075041"/>
<dbReference type="InterPro" id="IPR027417">
    <property type="entry name" value="P-loop_NTPase"/>
</dbReference>
<evidence type="ECO:0000256" key="2">
    <source>
        <dbReference type="ARBA" id="ARBA00022801"/>
    </source>
</evidence>
<feature type="compositionally biased region" description="Basic and acidic residues" evidence="8">
    <location>
        <begin position="290"/>
        <end position="304"/>
    </location>
</feature>
<dbReference type="GO" id="GO:0005794">
    <property type="term" value="C:Golgi apparatus"/>
    <property type="evidence" value="ECO:0007669"/>
    <property type="project" value="Ensembl"/>
</dbReference>
<comment type="domain">
    <text evidence="7">The Q motif is unique to and characteristic of the DEAD box family of RNA helicases and controls ATP binding and hydrolysis.</text>
</comment>
<keyword evidence="5 7" id="KW-0694">RNA-binding</keyword>
<dbReference type="GO" id="GO:0003724">
    <property type="term" value="F:RNA helicase activity"/>
    <property type="evidence" value="ECO:0007669"/>
    <property type="project" value="UniProtKB-EC"/>
</dbReference>
<dbReference type="GO" id="GO:0003723">
    <property type="term" value="F:RNA binding"/>
    <property type="evidence" value="ECO:0007669"/>
    <property type="project" value="UniProtKB-UniRule"/>
</dbReference>
<dbReference type="Pfam" id="PF00270">
    <property type="entry name" value="DEAD"/>
    <property type="match status" value="1"/>
</dbReference>
<feature type="compositionally biased region" description="Basic and acidic residues" evidence="8">
    <location>
        <begin position="162"/>
        <end position="171"/>
    </location>
</feature>
<dbReference type="InterPro" id="IPR000629">
    <property type="entry name" value="RNA-helicase_DEAD-box_CS"/>
</dbReference>
<dbReference type="GO" id="GO:0005730">
    <property type="term" value="C:nucleolus"/>
    <property type="evidence" value="ECO:0007669"/>
    <property type="project" value="Ensembl"/>
</dbReference>
<dbReference type="CDD" id="cd17949">
    <property type="entry name" value="DEADc_DDX31"/>
    <property type="match status" value="1"/>
</dbReference>
<feature type="compositionally biased region" description="Basic residues" evidence="8">
    <location>
        <begin position="14"/>
        <end position="28"/>
    </location>
</feature>
<dbReference type="PROSITE" id="PS51192">
    <property type="entry name" value="HELICASE_ATP_BIND_1"/>
    <property type="match status" value="1"/>
</dbReference>
<keyword evidence="3 7" id="KW-0347">Helicase</keyword>
<evidence type="ECO:0000256" key="8">
    <source>
        <dbReference type="SAM" id="MobiDB-lite"/>
    </source>
</evidence>
<feature type="compositionally biased region" description="Gly residues" evidence="8">
    <location>
        <begin position="210"/>
        <end position="231"/>
    </location>
</feature>
<keyword evidence="1 7" id="KW-0547">Nucleotide-binding</keyword>
<feature type="compositionally biased region" description="Low complexity" evidence="8">
    <location>
        <begin position="33"/>
        <end position="60"/>
    </location>
</feature>
<evidence type="ECO:0000313" key="9">
    <source>
        <dbReference type="Ensembl" id="ENSCAFP00845023164.1"/>
    </source>
</evidence>
<dbReference type="InterPro" id="IPR001650">
    <property type="entry name" value="Helicase_C-like"/>
</dbReference>
<evidence type="ECO:0000256" key="3">
    <source>
        <dbReference type="ARBA" id="ARBA00022806"/>
    </source>
</evidence>
<evidence type="ECO:0000313" key="10">
    <source>
        <dbReference type="Proteomes" id="UP000805418"/>
    </source>
</evidence>
<comment type="similarity">
    <text evidence="6">Belongs to the DEAD box helicase family. DDX31/DBP7 subfamily.</text>
</comment>
<feature type="compositionally biased region" description="Low complexity" evidence="8">
    <location>
        <begin position="114"/>
        <end position="123"/>
    </location>
</feature>
<dbReference type="Pfam" id="PF13959">
    <property type="entry name" value="CTE_SPB4"/>
    <property type="match status" value="1"/>
</dbReference>
<proteinExistence type="inferred from homology"/>
<dbReference type="Gene3D" id="3.40.50.300">
    <property type="entry name" value="P-loop containing nucleotide triphosphate hydrolases"/>
    <property type="match status" value="2"/>
</dbReference>
<dbReference type="SMART" id="SM01178">
    <property type="entry name" value="DUF4217"/>
    <property type="match status" value="1"/>
</dbReference>
<dbReference type="GO" id="GO:0042254">
    <property type="term" value="P:ribosome biogenesis"/>
    <property type="evidence" value="ECO:0000318"/>
    <property type="project" value="GO_Central"/>
</dbReference>
<dbReference type="PROSITE" id="PS51195">
    <property type="entry name" value="Q_MOTIF"/>
    <property type="match status" value="1"/>
</dbReference>
<keyword evidence="10" id="KW-1185">Reference proteome</keyword>
<dbReference type="GO" id="GO:0005524">
    <property type="term" value="F:ATP binding"/>
    <property type="evidence" value="ECO:0007669"/>
    <property type="project" value="UniProtKB-UniRule"/>
</dbReference>
<comment type="catalytic activity">
    <reaction evidence="7">
        <text>ATP + H2O = ADP + phosphate + H(+)</text>
        <dbReference type="Rhea" id="RHEA:13065"/>
        <dbReference type="ChEBI" id="CHEBI:15377"/>
        <dbReference type="ChEBI" id="CHEBI:15378"/>
        <dbReference type="ChEBI" id="CHEBI:30616"/>
        <dbReference type="ChEBI" id="CHEBI:43474"/>
        <dbReference type="ChEBI" id="CHEBI:456216"/>
        <dbReference type="EC" id="3.6.4.13"/>
    </reaction>
</comment>
<reference evidence="9" key="2">
    <citation type="submission" date="2025-08" db="UniProtKB">
        <authorList>
            <consortium name="Ensembl"/>
        </authorList>
    </citation>
    <scope>IDENTIFICATION</scope>
    <source>
        <strain evidence="9">Boxer</strain>
    </source>
</reference>
<dbReference type="SMART" id="SM00487">
    <property type="entry name" value="DEXDc"/>
    <property type="match status" value="1"/>
</dbReference>
<protein>
    <recommendedName>
        <fullName evidence="7">ATP-dependent RNA helicase</fullName>
        <ecNumber evidence="7">3.6.4.13</ecNumber>
    </recommendedName>
</protein>
<accession>A0A8I3P5H1</accession>
<gene>
    <name evidence="9" type="primary">DDX31</name>
</gene>
<dbReference type="Ensembl" id="ENSCAFT00845029486.1">
    <property type="protein sequence ID" value="ENSCAFP00845023164.1"/>
    <property type="gene ID" value="ENSCAFG00845016626.1"/>
</dbReference>
<comment type="function">
    <text evidence="7">RNA helicase.</text>
</comment>
<dbReference type="GO" id="GO:0016787">
    <property type="term" value="F:hydrolase activity"/>
    <property type="evidence" value="ECO:0007669"/>
    <property type="project" value="UniProtKB-KW"/>
</dbReference>
<evidence type="ECO:0000256" key="7">
    <source>
        <dbReference type="RuleBase" id="RU365068"/>
    </source>
</evidence>
<feature type="region of interest" description="Disordered" evidence="8">
    <location>
        <begin position="1"/>
        <end position="234"/>
    </location>
</feature>
<reference evidence="9" key="3">
    <citation type="submission" date="2025-09" db="UniProtKB">
        <authorList>
            <consortium name="Ensembl"/>
        </authorList>
    </citation>
    <scope>IDENTIFICATION</scope>
    <source>
        <strain evidence="9">Boxer</strain>
    </source>
</reference>
<evidence type="ECO:0000256" key="1">
    <source>
        <dbReference type="ARBA" id="ARBA00022741"/>
    </source>
</evidence>
<dbReference type="SMART" id="SM00490">
    <property type="entry name" value="HELICc"/>
    <property type="match status" value="1"/>
</dbReference>
<dbReference type="InterPro" id="IPR011545">
    <property type="entry name" value="DEAD/DEAH_box_helicase_dom"/>
</dbReference>
<dbReference type="Pfam" id="PF00271">
    <property type="entry name" value="Helicase_C"/>
    <property type="match status" value="1"/>
</dbReference>
<keyword evidence="2 7" id="KW-0378">Hydrolase</keyword>
<dbReference type="FunCoup" id="A0A8I3P5H1">
    <property type="interactions" value="1936"/>
</dbReference>
<dbReference type="PROSITE" id="PS51194">
    <property type="entry name" value="HELICASE_CTER"/>
    <property type="match status" value="1"/>
</dbReference>
<evidence type="ECO:0000256" key="5">
    <source>
        <dbReference type="ARBA" id="ARBA00022884"/>
    </source>
</evidence>
<feature type="compositionally biased region" description="Low complexity" evidence="8">
    <location>
        <begin position="273"/>
        <end position="289"/>
    </location>
</feature>
<dbReference type="SUPFAM" id="SSF52540">
    <property type="entry name" value="P-loop containing nucleoside triphosphate hydrolases"/>
    <property type="match status" value="1"/>
</dbReference>